<dbReference type="GO" id="GO:0030036">
    <property type="term" value="P:actin cytoskeleton organization"/>
    <property type="evidence" value="ECO:0007669"/>
    <property type="project" value="TreeGrafter"/>
</dbReference>
<dbReference type="GO" id="GO:0003779">
    <property type="term" value="F:actin binding"/>
    <property type="evidence" value="ECO:0007669"/>
    <property type="project" value="UniProtKB-KW"/>
</dbReference>
<dbReference type="AlphaFoldDB" id="A0A8C5WYX4"/>
<evidence type="ECO:0000256" key="2">
    <source>
        <dbReference type="ARBA" id="ARBA00022737"/>
    </source>
</evidence>
<keyword evidence="3 5" id="KW-0009">Actin-binding</keyword>
<dbReference type="GeneTree" id="ENSGT00940000157628"/>
<sequence>MGQTSVSTLSAGASVDGIEKVSVANSDGANPGSQTPPFKRKGKLSTIGKIFKPWKWRKKKTSEKFIETSAVLERKISTRQSREELIRRGVLKEINEQDVDSTMNYEISNGHTIVITEEAIQEENVKNVEDNGSKAAVSEEKKEDKKGILNAMYQNVYATLKIQSPSVYYEKMKTNLFIIIRDNV</sequence>
<comment type="subunit">
    <text evidence="5">Binds PPP1CA and actin.</text>
</comment>
<dbReference type="PANTHER" id="PTHR12751">
    <property type="entry name" value="PHOSPHATASE AND ACTIN REGULATOR PHACTR"/>
    <property type="match status" value="1"/>
</dbReference>
<proteinExistence type="inferred from homology"/>
<evidence type="ECO:0000256" key="3">
    <source>
        <dbReference type="ARBA" id="ARBA00023203"/>
    </source>
</evidence>
<name>A0A8C5WYX4_LATLA</name>
<feature type="repeat" description="RPEL" evidence="4">
    <location>
        <begin position="70"/>
        <end position="95"/>
    </location>
</feature>
<dbReference type="InterPro" id="IPR004018">
    <property type="entry name" value="RPEL_repeat"/>
</dbReference>
<dbReference type="GO" id="GO:0004864">
    <property type="term" value="F:protein phosphatase inhibitor activity"/>
    <property type="evidence" value="ECO:0007669"/>
    <property type="project" value="UniProtKB-UniRule"/>
</dbReference>
<reference evidence="7" key="1">
    <citation type="submission" date="2025-08" db="UniProtKB">
        <authorList>
            <consortium name="Ensembl"/>
        </authorList>
    </citation>
    <scope>IDENTIFICATION</scope>
</reference>
<evidence type="ECO:0000256" key="6">
    <source>
        <dbReference type="SAM" id="MobiDB-lite"/>
    </source>
</evidence>
<organism evidence="7 8">
    <name type="scientific">Laticauda laticaudata</name>
    <name type="common">Blue-ringed sea krait</name>
    <name type="synonym">Blue-lipped sea krait</name>
    <dbReference type="NCBI Taxonomy" id="8630"/>
    <lineage>
        <taxon>Eukaryota</taxon>
        <taxon>Metazoa</taxon>
        <taxon>Chordata</taxon>
        <taxon>Craniata</taxon>
        <taxon>Vertebrata</taxon>
        <taxon>Euteleostomi</taxon>
        <taxon>Lepidosauria</taxon>
        <taxon>Squamata</taxon>
        <taxon>Bifurcata</taxon>
        <taxon>Unidentata</taxon>
        <taxon>Episquamata</taxon>
        <taxon>Toxicofera</taxon>
        <taxon>Serpentes</taxon>
        <taxon>Colubroidea</taxon>
        <taxon>Elapidae</taxon>
        <taxon>Laticaudinae</taxon>
        <taxon>Laticauda</taxon>
    </lineage>
</organism>
<dbReference type="Proteomes" id="UP000694406">
    <property type="component" value="Unplaced"/>
</dbReference>
<dbReference type="Pfam" id="PF02755">
    <property type="entry name" value="RPEL"/>
    <property type="match status" value="1"/>
</dbReference>
<dbReference type="Ensembl" id="ENSLLTT00000024709.1">
    <property type="protein sequence ID" value="ENSLLTP00000023841.1"/>
    <property type="gene ID" value="ENSLLTG00000017581.1"/>
</dbReference>
<evidence type="ECO:0000313" key="8">
    <source>
        <dbReference type="Proteomes" id="UP000694406"/>
    </source>
</evidence>
<reference evidence="7" key="2">
    <citation type="submission" date="2025-09" db="UniProtKB">
        <authorList>
            <consortium name="Ensembl"/>
        </authorList>
    </citation>
    <scope>IDENTIFICATION</scope>
</reference>
<feature type="region of interest" description="Disordered" evidence="6">
    <location>
        <begin position="22"/>
        <end position="42"/>
    </location>
</feature>
<evidence type="ECO:0000313" key="7">
    <source>
        <dbReference type="Ensembl" id="ENSLLTP00000023841.1"/>
    </source>
</evidence>
<feature type="compositionally biased region" description="Polar residues" evidence="6">
    <location>
        <begin position="23"/>
        <end position="36"/>
    </location>
</feature>
<keyword evidence="8" id="KW-1185">Reference proteome</keyword>
<comment type="similarity">
    <text evidence="1 5">Belongs to the phosphatase and actin regulator family.</text>
</comment>
<dbReference type="PROSITE" id="PS51073">
    <property type="entry name" value="RPEL"/>
    <property type="match status" value="1"/>
</dbReference>
<evidence type="ECO:0000256" key="5">
    <source>
        <dbReference type="RuleBase" id="RU301113"/>
    </source>
</evidence>
<dbReference type="SMART" id="SM00707">
    <property type="entry name" value="RPEL"/>
    <property type="match status" value="1"/>
</dbReference>
<protein>
    <recommendedName>
        <fullName evidence="5">Phosphatase and actin regulator</fullName>
    </recommendedName>
</protein>
<accession>A0A8C5WYX4</accession>
<dbReference type="PANTHER" id="PTHR12751:SF5">
    <property type="entry name" value="PHOSPHATASE AND ACTIN REGULATOR 2"/>
    <property type="match status" value="1"/>
</dbReference>
<keyword evidence="2 5" id="KW-0677">Repeat</keyword>
<evidence type="ECO:0000256" key="1">
    <source>
        <dbReference type="ARBA" id="ARBA00009795"/>
    </source>
</evidence>
<evidence type="ECO:0000256" key="4">
    <source>
        <dbReference type="PROSITE-ProRule" id="PRU00401"/>
    </source>
</evidence>